<keyword evidence="9" id="KW-1185">Reference proteome</keyword>
<keyword evidence="8" id="KW-0472">Membrane</keyword>
<dbReference type="GO" id="GO:0004555">
    <property type="term" value="F:alpha,alpha-trehalase activity"/>
    <property type="evidence" value="ECO:0007669"/>
    <property type="project" value="UniProtKB-EC"/>
</dbReference>
<dbReference type="AlphaFoldDB" id="A0A0N5AJI6"/>
<dbReference type="PANTHER" id="PTHR23403:SF1">
    <property type="entry name" value="TREHALASE"/>
    <property type="match status" value="1"/>
</dbReference>
<keyword evidence="8" id="KW-1133">Transmembrane helix</keyword>
<dbReference type="WBParaSite" id="SMUV_0000462601-mRNA-1">
    <property type="protein sequence ID" value="SMUV_0000462601-mRNA-1"/>
    <property type="gene ID" value="SMUV_0000462601"/>
</dbReference>
<dbReference type="Pfam" id="PF01204">
    <property type="entry name" value="Trehalase"/>
    <property type="match status" value="1"/>
</dbReference>
<sequence length="625" mass="72443">MIVNVDTVAPLFPRSHTPLREILDELKASDRVQVCDGTLVGNQTSISYIMGNYSMIYCSGDLLAAVSLHRLFNDSKTFVDMPMKADPHVIISEFNKRFNTSEIMQIDRKELKQFIDQYFLPPGTDEFEECELPDWQSHPPEIMKIKDVWARDWALELNAYWKKLCRKLKRFDADRHSLLFVPNEFFVPGGRFREFYYWDTYWIVKGLLVCGMTKTVEKILENFQHLISKYGFIPNGGRIYYLRRSQPPMFAHMVYEYYKKTGIINKGLVDSIARELYFWKTYRTAKVNVTRREFGNVFKTTQEIFKYFTPTNVPRPEAFYEDLNAARYLPDEMRKNLYTDIASTAEAGWSLSTRFQDYQLGFFIPSVTKIVPLDLNAFICGNIKILSKLMKVLNNTEISNAEKIKDAMYAVFYNSKEGIWSDFKEIKGCTTNEFFASLSALCYSECYSPLSETMASEMAKQLMDNDVLNYPGGIPASFTDTSGLNWDFPNSFPPLHYMFSMGLYRSKSKSVKSLGEELLHNWIETMYFVYRRTGKMWEKYDASKPQAVPGSIGEYGVQSGYGSTNGIVLDILTRFPDTIWLEQEAFEYGKIKRMSDSAITAYLGLHTVLITLALLYNYNIYFLEV</sequence>
<protein>
    <recommendedName>
        <fullName evidence="4 7">Trehalase</fullName>
        <ecNumber evidence="3 7">3.2.1.28</ecNumber>
    </recommendedName>
    <alternativeName>
        <fullName evidence="7">Alpha-trehalose glucohydrolase</fullName>
    </alternativeName>
</protein>
<reference evidence="10" key="1">
    <citation type="submission" date="2017-02" db="UniProtKB">
        <authorList>
            <consortium name="WormBaseParasite"/>
        </authorList>
    </citation>
    <scope>IDENTIFICATION</scope>
</reference>
<dbReference type="InterPro" id="IPR018232">
    <property type="entry name" value="Glyco_hydro_37_CS"/>
</dbReference>
<name>A0A0N5AJI6_9BILA</name>
<evidence type="ECO:0000313" key="9">
    <source>
        <dbReference type="Proteomes" id="UP000046393"/>
    </source>
</evidence>
<dbReference type="PANTHER" id="PTHR23403">
    <property type="entry name" value="TREHALASE"/>
    <property type="match status" value="1"/>
</dbReference>
<dbReference type="SUPFAM" id="SSF48208">
    <property type="entry name" value="Six-hairpin glycosidases"/>
    <property type="match status" value="1"/>
</dbReference>
<proteinExistence type="inferred from homology"/>
<dbReference type="InterPro" id="IPR012341">
    <property type="entry name" value="6hp_glycosidase-like_sf"/>
</dbReference>
<dbReference type="InterPro" id="IPR001661">
    <property type="entry name" value="Glyco_hydro_37"/>
</dbReference>
<keyword evidence="5 7" id="KW-0378">Hydrolase</keyword>
<keyword evidence="6 7" id="KW-0326">Glycosidase</keyword>
<evidence type="ECO:0000256" key="3">
    <source>
        <dbReference type="ARBA" id="ARBA00012757"/>
    </source>
</evidence>
<accession>A0A0N5AJI6</accession>
<evidence type="ECO:0000256" key="1">
    <source>
        <dbReference type="ARBA" id="ARBA00001576"/>
    </source>
</evidence>
<organism evidence="9 10">
    <name type="scientific">Syphacia muris</name>
    <dbReference type="NCBI Taxonomy" id="451379"/>
    <lineage>
        <taxon>Eukaryota</taxon>
        <taxon>Metazoa</taxon>
        <taxon>Ecdysozoa</taxon>
        <taxon>Nematoda</taxon>
        <taxon>Chromadorea</taxon>
        <taxon>Rhabditida</taxon>
        <taxon>Spirurina</taxon>
        <taxon>Oxyuridomorpha</taxon>
        <taxon>Oxyuroidea</taxon>
        <taxon>Oxyuridae</taxon>
        <taxon>Syphacia</taxon>
    </lineage>
</organism>
<dbReference type="Proteomes" id="UP000046393">
    <property type="component" value="Unplaced"/>
</dbReference>
<feature type="transmembrane region" description="Helical" evidence="8">
    <location>
        <begin position="599"/>
        <end position="618"/>
    </location>
</feature>
<dbReference type="PRINTS" id="PR00744">
    <property type="entry name" value="GLHYDRLASE37"/>
</dbReference>
<dbReference type="GO" id="GO:0005993">
    <property type="term" value="P:trehalose catabolic process"/>
    <property type="evidence" value="ECO:0007669"/>
    <property type="project" value="TreeGrafter"/>
</dbReference>
<evidence type="ECO:0000256" key="5">
    <source>
        <dbReference type="ARBA" id="ARBA00022801"/>
    </source>
</evidence>
<evidence type="ECO:0000256" key="8">
    <source>
        <dbReference type="SAM" id="Phobius"/>
    </source>
</evidence>
<dbReference type="InterPro" id="IPR008928">
    <property type="entry name" value="6-hairpin_glycosidase_sf"/>
</dbReference>
<dbReference type="PROSITE" id="PS00927">
    <property type="entry name" value="TREHALASE_1"/>
    <property type="match status" value="1"/>
</dbReference>
<evidence type="ECO:0000256" key="2">
    <source>
        <dbReference type="ARBA" id="ARBA00005615"/>
    </source>
</evidence>
<comment type="similarity">
    <text evidence="2 7">Belongs to the glycosyl hydrolase 37 family.</text>
</comment>
<dbReference type="STRING" id="451379.A0A0N5AJI6"/>
<keyword evidence="8" id="KW-0812">Transmembrane</keyword>
<evidence type="ECO:0000256" key="7">
    <source>
        <dbReference type="RuleBase" id="RU361180"/>
    </source>
</evidence>
<dbReference type="EC" id="3.2.1.28" evidence="3 7"/>
<evidence type="ECO:0000256" key="4">
    <source>
        <dbReference type="ARBA" id="ARBA00019905"/>
    </source>
</evidence>
<comment type="catalytic activity">
    <reaction evidence="1 7">
        <text>alpha,alpha-trehalose + H2O = alpha-D-glucose + beta-D-glucose</text>
        <dbReference type="Rhea" id="RHEA:32675"/>
        <dbReference type="ChEBI" id="CHEBI:15377"/>
        <dbReference type="ChEBI" id="CHEBI:15903"/>
        <dbReference type="ChEBI" id="CHEBI:16551"/>
        <dbReference type="ChEBI" id="CHEBI:17925"/>
        <dbReference type="EC" id="3.2.1.28"/>
    </reaction>
</comment>
<dbReference type="Gene3D" id="1.50.10.10">
    <property type="match status" value="1"/>
</dbReference>
<evidence type="ECO:0000256" key="6">
    <source>
        <dbReference type="ARBA" id="ARBA00023295"/>
    </source>
</evidence>
<evidence type="ECO:0000313" key="10">
    <source>
        <dbReference type="WBParaSite" id="SMUV_0000462601-mRNA-1"/>
    </source>
</evidence>